<feature type="active site" evidence="6">
    <location>
        <position position="400"/>
    </location>
</feature>
<dbReference type="GO" id="GO:0032259">
    <property type="term" value="P:methylation"/>
    <property type="evidence" value="ECO:0007669"/>
    <property type="project" value="UniProtKB-KW"/>
</dbReference>
<keyword evidence="5" id="KW-0443">Lipid metabolism</keyword>
<accession>A0A1I2GKC3</accession>
<keyword evidence="4" id="KW-0949">S-adenosyl-L-methionine</keyword>
<comment type="similarity">
    <text evidence="1">Belongs to the CFA/CMAS family.</text>
</comment>
<evidence type="ECO:0000256" key="6">
    <source>
        <dbReference type="PIRSR" id="PIRSR003085-1"/>
    </source>
</evidence>
<reference evidence="9" key="1">
    <citation type="submission" date="2016-10" db="EMBL/GenBank/DDBJ databases">
        <authorList>
            <person name="Varghese N."/>
            <person name="Submissions S."/>
        </authorList>
    </citation>
    <scope>NUCLEOTIDE SEQUENCE [LARGE SCALE GENOMIC DNA]</scope>
    <source>
        <strain evidence="9">DSM 27981</strain>
    </source>
</reference>
<dbReference type="InterPro" id="IPR003333">
    <property type="entry name" value="CMAS"/>
</dbReference>
<dbReference type="GO" id="GO:0008168">
    <property type="term" value="F:methyltransferase activity"/>
    <property type="evidence" value="ECO:0007669"/>
    <property type="project" value="UniProtKB-KW"/>
</dbReference>
<feature type="region of interest" description="Disordered" evidence="7">
    <location>
        <begin position="1"/>
        <end position="24"/>
    </location>
</feature>
<name>A0A1I2GKC3_9BURK</name>
<dbReference type="InterPro" id="IPR029063">
    <property type="entry name" value="SAM-dependent_MTases_sf"/>
</dbReference>
<gene>
    <name evidence="8" type="ORF">SAMN04489711_11577</name>
</gene>
<proteinExistence type="inferred from homology"/>
<dbReference type="GO" id="GO:0008610">
    <property type="term" value="P:lipid biosynthetic process"/>
    <property type="evidence" value="ECO:0007669"/>
    <property type="project" value="InterPro"/>
</dbReference>
<dbReference type="SUPFAM" id="SSF53335">
    <property type="entry name" value="S-adenosyl-L-methionine-dependent methyltransferases"/>
    <property type="match status" value="1"/>
</dbReference>
<evidence type="ECO:0000256" key="4">
    <source>
        <dbReference type="ARBA" id="ARBA00022691"/>
    </source>
</evidence>
<dbReference type="PANTHER" id="PTHR43667:SF2">
    <property type="entry name" value="FATTY ACID C-METHYL TRANSFERASE"/>
    <property type="match status" value="1"/>
</dbReference>
<dbReference type="Gene3D" id="3.40.50.150">
    <property type="entry name" value="Vaccinia Virus protein VP39"/>
    <property type="match status" value="1"/>
</dbReference>
<evidence type="ECO:0000256" key="1">
    <source>
        <dbReference type="ARBA" id="ARBA00010815"/>
    </source>
</evidence>
<dbReference type="EMBL" id="FONX01000015">
    <property type="protein sequence ID" value="SFF17489.1"/>
    <property type="molecule type" value="Genomic_DNA"/>
</dbReference>
<evidence type="ECO:0000256" key="2">
    <source>
        <dbReference type="ARBA" id="ARBA00022603"/>
    </source>
</evidence>
<protein>
    <submittedName>
        <fullName evidence="8">Cyclopropane-fatty-acyl-phospholipid synthase</fullName>
    </submittedName>
</protein>
<evidence type="ECO:0000256" key="7">
    <source>
        <dbReference type="SAM" id="MobiDB-lite"/>
    </source>
</evidence>
<dbReference type="Proteomes" id="UP000199119">
    <property type="component" value="Unassembled WGS sequence"/>
</dbReference>
<organism evidence="8 9">
    <name type="scientific">Paracidovorax wautersii</name>
    <dbReference type="NCBI Taxonomy" id="1177982"/>
    <lineage>
        <taxon>Bacteria</taxon>
        <taxon>Pseudomonadati</taxon>
        <taxon>Pseudomonadota</taxon>
        <taxon>Betaproteobacteria</taxon>
        <taxon>Burkholderiales</taxon>
        <taxon>Comamonadaceae</taxon>
        <taxon>Paracidovorax</taxon>
    </lineage>
</organism>
<evidence type="ECO:0000313" key="8">
    <source>
        <dbReference type="EMBL" id="SFF17489.1"/>
    </source>
</evidence>
<evidence type="ECO:0000256" key="5">
    <source>
        <dbReference type="ARBA" id="ARBA00023098"/>
    </source>
</evidence>
<dbReference type="Pfam" id="PF02353">
    <property type="entry name" value="CMAS"/>
    <property type="match status" value="1"/>
</dbReference>
<evidence type="ECO:0000313" key="9">
    <source>
        <dbReference type="Proteomes" id="UP000199119"/>
    </source>
</evidence>
<dbReference type="OrthoDB" id="9782855at2"/>
<keyword evidence="3" id="KW-0808">Transferase</keyword>
<dbReference type="InterPro" id="IPR050723">
    <property type="entry name" value="CFA/CMAS"/>
</dbReference>
<dbReference type="AlphaFoldDB" id="A0A1I2GKC3"/>
<evidence type="ECO:0000256" key="3">
    <source>
        <dbReference type="ARBA" id="ARBA00022679"/>
    </source>
</evidence>
<sequence length="420" mass="47215">MQLPSPPPSELNTSQPRGRRLGALSDGLASPLRGLLDKLLRHLQIGTLAITLPNGDTLEAHGTTPGPRGLMTLHRWRPVWRMLTSGDIGLARAYRDGDWSTPDLTALLEVGIRNEAAWGTALHASAPARLLHRMAHALRRNTRSGSRDNISFHYDLGNDFYAEWLDATMLYSSGIHPTGTESLEAAQEAKLRRIVELLALQDDSRVLEIGCGWGALAERIAHEAPRGHVSGLTLSTEQLRHAQQRVQSAGVGRRVDLRLQDYRDEQGEYDRIVSIEMIEAVGEAYWPTYFDTLKGRLRAGGVAVVQAITIAQDQFARYRVEPDFIQRFIFPGGMLLTHDIIRTQAERAGLRLVQSETFGASYALTLAEWRHRFLRAWHRIEALGFDERFRRLWVYYLCYCEAGFKTGRVDVGLYTLAHAD</sequence>
<dbReference type="STRING" id="1177982.SAMN04489711_11577"/>
<dbReference type="RefSeq" id="WP_092940929.1">
    <property type="nucleotide sequence ID" value="NZ_FONX01000015.1"/>
</dbReference>
<dbReference type="PANTHER" id="PTHR43667">
    <property type="entry name" value="CYCLOPROPANE-FATTY-ACYL-PHOSPHOLIPID SYNTHASE"/>
    <property type="match status" value="1"/>
</dbReference>
<dbReference type="PIRSF" id="PIRSF003085">
    <property type="entry name" value="CMAS"/>
    <property type="match status" value="1"/>
</dbReference>
<keyword evidence="9" id="KW-1185">Reference proteome</keyword>
<dbReference type="CDD" id="cd02440">
    <property type="entry name" value="AdoMet_MTases"/>
    <property type="match status" value="1"/>
</dbReference>
<keyword evidence="2" id="KW-0489">Methyltransferase</keyword>